<feature type="transmembrane region" description="Helical" evidence="1">
    <location>
        <begin position="94"/>
        <end position="119"/>
    </location>
</feature>
<keyword evidence="1" id="KW-1133">Transmembrane helix</keyword>
<reference evidence="2 3" key="1">
    <citation type="submission" date="2017-07" db="EMBL/GenBank/DDBJ databases">
        <authorList>
            <person name="Talla V."/>
            <person name="Backstrom N."/>
        </authorList>
    </citation>
    <scope>NUCLEOTIDE SEQUENCE [LARGE SCALE GENOMIC DNA]</scope>
</reference>
<proteinExistence type="predicted"/>
<organism evidence="2 3">
    <name type="scientific">Leptidea sinapis</name>
    <dbReference type="NCBI Taxonomy" id="189913"/>
    <lineage>
        <taxon>Eukaryota</taxon>
        <taxon>Metazoa</taxon>
        <taxon>Ecdysozoa</taxon>
        <taxon>Arthropoda</taxon>
        <taxon>Hexapoda</taxon>
        <taxon>Insecta</taxon>
        <taxon>Pterygota</taxon>
        <taxon>Neoptera</taxon>
        <taxon>Endopterygota</taxon>
        <taxon>Lepidoptera</taxon>
        <taxon>Glossata</taxon>
        <taxon>Ditrysia</taxon>
        <taxon>Papilionoidea</taxon>
        <taxon>Pieridae</taxon>
        <taxon>Dismorphiinae</taxon>
        <taxon>Leptidea</taxon>
    </lineage>
</organism>
<dbReference type="EMBL" id="FZQP02006970">
    <property type="protein sequence ID" value="VVD05440.1"/>
    <property type="molecule type" value="Genomic_DNA"/>
</dbReference>
<evidence type="ECO:0000313" key="3">
    <source>
        <dbReference type="Proteomes" id="UP000324832"/>
    </source>
</evidence>
<keyword evidence="1" id="KW-0812">Transmembrane</keyword>
<feature type="transmembrane region" description="Helical" evidence="1">
    <location>
        <begin position="160"/>
        <end position="185"/>
    </location>
</feature>
<name>A0A5E4R8D5_9NEOP</name>
<accession>A0A5E4R8D5</accession>
<feature type="transmembrane region" description="Helical" evidence="1">
    <location>
        <begin position="131"/>
        <end position="154"/>
    </location>
</feature>
<keyword evidence="1" id="KW-0472">Membrane</keyword>
<dbReference type="Proteomes" id="UP000324832">
    <property type="component" value="Unassembled WGS sequence"/>
</dbReference>
<sequence>MAFLLPFMANRNTTAAPVGEYDTNESPAIEMSESGENSTQQKKRHDYHEDILKMMKARTQRTEKNDIDLFFSSIAETVKKFPKLEQVNEQSLKALNILLCGIGSLYMWVQCLLTTYLSTLYYDKRLTVCRLCLANVSFLFLVVLALFGTVSVFLPTDSSSGIYMCNIIASISSYVMTTIFCTFILSYEKEYKYFSEGIRSDMLIDDACSLNNASLDDVDSILRTEEPTSSTNATKRRVPCAVLS</sequence>
<evidence type="ECO:0000256" key="1">
    <source>
        <dbReference type="SAM" id="Phobius"/>
    </source>
</evidence>
<evidence type="ECO:0000313" key="2">
    <source>
        <dbReference type="EMBL" id="VVD05440.1"/>
    </source>
</evidence>
<keyword evidence="3" id="KW-1185">Reference proteome</keyword>
<dbReference type="AlphaFoldDB" id="A0A5E4R8D5"/>
<gene>
    <name evidence="2" type="ORF">LSINAPIS_LOCUS14979</name>
</gene>
<protein>
    <submittedName>
        <fullName evidence="2">Uncharacterized protein</fullName>
    </submittedName>
</protein>